<feature type="transmembrane region" description="Helical" evidence="6">
    <location>
        <begin position="88"/>
        <end position="108"/>
    </location>
</feature>
<keyword evidence="4 6" id="KW-1133">Transmembrane helix</keyword>
<dbReference type="AlphaFoldDB" id="F7NLF1"/>
<feature type="transmembrane region" description="Helical" evidence="6">
    <location>
        <begin position="64"/>
        <end position="81"/>
    </location>
</feature>
<dbReference type="EMBL" id="AFGF01000126">
    <property type="protein sequence ID" value="EGO63256.1"/>
    <property type="molecule type" value="Genomic_DNA"/>
</dbReference>
<feature type="transmembrane region" description="Helical" evidence="6">
    <location>
        <begin position="398"/>
        <end position="419"/>
    </location>
</feature>
<comment type="subcellular location">
    <subcellularLocation>
        <location evidence="1">Membrane</location>
        <topology evidence="1">Multi-pass membrane protein</topology>
    </subcellularLocation>
</comment>
<evidence type="ECO:0000313" key="8">
    <source>
        <dbReference type="Proteomes" id="UP000003240"/>
    </source>
</evidence>
<reference evidence="7 8" key="1">
    <citation type="journal article" date="2011" name="EMBO J.">
        <title>Structural diversity of bacterial flagellar motors.</title>
        <authorList>
            <person name="Chen S."/>
            <person name="Beeby M."/>
            <person name="Murphy G.E."/>
            <person name="Leadbetter J.R."/>
            <person name="Hendrixson D.R."/>
            <person name="Briegel A."/>
            <person name="Li Z."/>
            <person name="Shi J."/>
            <person name="Tocheva E.I."/>
            <person name="Muller A."/>
            <person name="Dobro M.J."/>
            <person name="Jensen G.J."/>
        </authorList>
    </citation>
    <scope>NUCLEOTIDE SEQUENCE [LARGE SCALE GENOMIC DNA]</scope>
    <source>
        <strain evidence="7 8">DSM 6540</strain>
    </source>
</reference>
<feature type="transmembrane region" description="Helical" evidence="6">
    <location>
        <begin position="287"/>
        <end position="304"/>
    </location>
</feature>
<feature type="transmembrane region" description="Helical" evidence="6">
    <location>
        <begin position="12"/>
        <end position="32"/>
    </location>
</feature>
<keyword evidence="3" id="KW-0133">Cell shape</keyword>
<dbReference type="eggNOG" id="COG0772">
    <property type="taxonomic scope" value="Bacteria"/>
</dbReference>
<evidence type="ECO:0000256" key="2">
    <source>
        <dbReference type="ARBA" id="ARBA00022692"/>
    </source>
</evidence>
<comment type="caution">
    <text evidence="7">The sequence shown here is derived from an EMBL/GenBank/DDBJ whole genome shotgun (WGS) entry which is preliminary data.</text>
</comment>
<dbReference type="GO" id="GO:0051301">
    <property type="term" value="P:cell division"/>
    <property type="evidence" value="ECO:0007669"/>
    <property type="project" value="InterPro"/>
</dbReference>
<evidence type="ECO:0000313" key="7">
    <source>
        <dbReference type="EMBL" id="EGO63256.1"/>
    </source>
</evidence>
<organism evidence="7 8">
    <name type="scientific">Acetonema longum DSM 6540</name>
    <dbReference type="NCBI Taxonomy" id="1009370"/>
    <lineage>
        <taxon>Bacteria</taxon>
        <taxon>Bacillati</taxon>
        <taxon>Bacillota</taxon>
        <taxon>Negativicutes</taxon>
        <taxon>Acetonemataceae</taxon>
        <taxon>Acetonema</taxon>
    </lineage>
</organism>
<keyword evidence="2 6" id="KW-0812">Transmembrane</keyword>
<evidence type="ECO:0000256" key="6">
    <source>
        <dbReference type="SAM" id="Phobius"/>
    </source>
</evidence>
<dbReference type="GO" id="GO:0032153">
    <property type="term" value="C:cell division site"/>
    <property type="evidence" value="ECO:0007669"/>
    <property type="project" value="TreeGrafter"/>
</dbReference>
<evidence type="ECO:0000256" key="3">
    <source>
        <dbReference type="ARBA" id="ARBA00022960"/>
    </source>
</evidence>
<protein>
    <submittedName>
        <fullName evidence="7">Cell cycle protein</fullName>
    </submittedName>
</protein>
<dbReference type="PANTHER" id="PTHR30474:SF3">
    <property type="entry name" value="PEPTIDOGLYCAN GLYCOSYLTRANSFERASE RODA"/>
    <property type="match status" value="1"/>
</dbReference>
<keyword evidence="8" id="KW-1185">Reference proteome</keyword>
<feature type="transmembrane region" description="Helical" evidence="6">
    <location>
        <begin position="240"/>
        <end position="259"/>
    </location>
</feature>
<dbReference type="OrthoDB" id="9812661at2"/>
<gene>
    <name evidence="7" type="ORF">ALO_14617</name>
</gene>
<evidence type="ECO:0000256" key="1">
    <source>
        <dbReference type="ARBA" id="ARBA00004141"/>
    </source>
</evidence>
<feature type="transmembrane region" description="Helical" evidence="6">
    <location>
        <begin position="324"/>
        <end position="344"/>
    </location>
</feature>
<feature type="transmembrane region" description="Helical" evidence="6">
    <location>
        <begin position="365"/>
        <end position="386"/>
    </location>
</feature>
<feature type="transmembrane region" description="Helical" evidence="6">
    <location>
        <begin position="190"/>
        <end position="210"/>
    </location>
</feature>
<feature type="transmembrane region" description="Helical" evidence="6">
    <location>
        <begin position="217"/>
        <end position="234"/>
    </location>
</feature>
<keyword evidence="5 6" id="KW-0472">Membrane</keyword>
<evidence type="ECO:0000256" key="4">
    <source>
        <dbReference type="ARBA" id="ARBA00022989"/>
    </source>
</evidence>
<dbReference type="RefSeq" id="WP_004573497.1">
    <property type="nucleotide sequence ID" value="NZ_AFGF01000126.1"/>
</dbReference>
<evidence type="ECO:0000256" key="5">
    <source>
        <dbReference type="ARBA" id="ARBA00023136"/>
    </source>
</evidence>
<dbReference type="Proteomes" id="UP000003240">
    <property type="component" value="Unassembled WGS sequence"/>
</dbReference>
<feature type="transmembrane region" description="Helical" evidence="6">
    <location>
        <begin position="159"/>
        <end position="178"/>
    </location>
</feature>
<proteinExistence type="predicted"/>
<dbReference type="GO" id="GO:0008360">
    <property type="term" value="P:regulation of cell shape"/>
    <property type="evidence" value="ECO:0007669"/>
    <property type="project" value="UniProtKB-KW"/>
</dbReference>
<dbReference type="InterPro" id="IPR001182">
    <property type="entry name" value="FtsW/RodA"/>
</dbReference>
<dbReference type="STRING" id="1009370.ALO_14617"/>
<accession>F7NLF1</accession>
<sequence>MNRIHTGTSLLLINSLVLPLGILAVSTALGGVNYQEVLACLTLVVSWWLVQAGLDRAGYEGDPLFYPIAALLSSIGLIFTLRLKPELYYVQLLWCLAGAMLFLIPVWWRSRISLLLRYKYIAGILGILLLLSTLLFGTEIGGNKNWILLGSLRFQPSEFAKLLIVLYLAAYLSEHWGVLSYATRKWGPFILPHVRFAAPFLIVWMIAMLVLVLQRDLGAALLYFGTVIGMVFIASGQTAYVAYASGFFLIGSLLVYRLFPHVRTRLDIWLNPWTDPNGAGYQTVQSLFALGSGGIIGSGISFGYPWFIPEVHTDFIFAAIGEELGLVGTGCILLLYIILIYRALRNSIYINGDRNSDNEMIFRSILGSGLALFFGLQTIIIIGGVVNLLPLTGVTLPFVSYGGSSMISNYILLGTLAALSSPGEQ</sequence>
<name>F7NLF1_9FIRM</name>
<feature type="transmembrane region" description="Helical" evidence="6">
    <location>
        <begin position="120"/>
        <end position="138"/>
    </location>
</feature>
<dbReference type="PANTHER" id="PTHR30474">
    <property type="entry name" value="CELL CYCLE PROTEIN"/>
    <property type="match status" value="1"/>
</dbReference>
<dbReference type="Pfam" id="PF01098">
    <property type="entry name" value="FTSW_RODA_SPOVE"/>
    <property type="match status" value="1"/>
</dbReference>
<dbReference type="GO" id="GO:0005886">
    <property type="term" value="C:plasma membrane"/>
    <property type="evidence" value="ECO:0007669"/>
    <property type="project" value="TreeGrafter"/>
</dbReference>
<dbReference type="GO" id="GO:0015648">
    <property type="term" value="F:lipid-linked peptidoglycan transporter activity"/>
    <property type="evidence" value="ECO:0007669"/>
    <property type="project" value="TreeGrafter"/>
</dbReference>